<feature type="region of interest" description="Disordered" evidence="3">
    <location>
        <begin position="2158"/>
        <end position="2291"/>
    </location>
</feature>
<dbReference type="CTD" id="32971"/>
<dbReference type="InterPro" id="IPR025151">
    <property type="entry name" value="ELYS_dom"/>
</dbReference>
<feature type="compositionally biased region" description="Polar residues" evidence="3">
    <location>
        <begin position="1233"/>
        <end position="1246"/>
    </location>
</feature>
<evidence type="ECO:0000313" key="5">
    <source>
        <dbReference type="Proteomes" id="UP000075840"/>
    </source>
</evidence>
<dbReference type="KEGG" id="aara:120902566"/>
<dbReference type="PANTHER" id="PTHR21583:SF8">
    <property type="entry name" value="PROTEIN ELYS"/>
    <property type="match status" value="1"/>
</dbReference>
<dbReference type="GeneID" id="120902566"/>
<feature type="compositionally biased region" description="Polar residues" evidence="3">
    <location>
        <begin position="1977"/>
        <end position="1988"/>
    </location>
</feature>
<feature type="region of interest" description="Disordered" evidence="3">
    <location>
        <begin position="1375"/>
        <end position="1437"/>
    </location>
</feature>
<dbReference type="InterPro" id="IPR052620">
    <property type="entry name" value="ELYS/MEL-28_NucAsmblyFactor"/>
</dbReference>
<dbReference type="EnsemblMetazoa" id="AARA004152-RA">
    <property type="protein sequence ID" value="AARA004152-PA"/>
    <property type="gene ID" value="AARA004152"/>
</dbReference>
<dbReference type="Pfam" id="PF16687">
    <property type="entry name" value="ELYS-bb"/>
    <property type="match status" value="1"/>
</dbReference>
<dbReference type="Pfam" id="PF13934">
    <property type="entry name" value="ELYS"/>
    <property type="match status" value="1"/>
</dbReference>
<evidence type="ECO:0000256" key="3">
    <source>
        <dbReference type="SAM" id="MobiDB-lite"/>
    </source>
</evidence>
<dbReference type="RefSeq" id="XP_040167344.1">
    <property type="nucleotide sequence ID" value="XM_040311410.1"/>
</dbReference>
<feature type="compositionally biased region" description="Basic and acidic residues" evidence="3">
    <location>
        <begin position="2172"/>
        <end position="2191"/>
    </location>
</feature>
<feature type="compositionally biased region" description="Basic and acidic residues" evidence="3">
    <location>
        <begin position="1384"/>
        <end position="1396"/>
    </location>
</feature>
<protein>
    <submittedName>
        <fullName evidence="4">Uncharacterized protein</fullName>
    </submittedName>
</protein>
<feature type="compositionally biased region" description="Basic residues" evidence="3">
    <location>
        <begin position="2279"/>
        <end position="2291"/>
    </location>
</feature>
<reference evidence="4" key="1">
    <citation type="submission" date="2022-08" db="UniProtKB">
        <authorList>
            <consortium name="EnsemblMetazoa"/>
        </authorList>
    </citation>
    <scope>IDENTIFICATION</scope>
    <source>
        <strain evidence="4">Dongola</strain>
    </source>
</reference>
<feature type="compositionally biased region" description="Low complexity" evidence="3">
    <location>
        <begin position="1738"/>
        <end position="1781"/>
    </location>
</feature>
<evidence type="ECO:0000313" key="4">
    <source>
        <dbReference type="EnsemblMetazoa" id="AARA004152-PA"/>
    </source>
</evidence>
<feature type="compositionally biased region" description="Basic and acidic residues" evidence="3">
    <location>
        <begin position="1924"/>
        <end position="1933"/>
    </location>
</feature>
<feature type="compositionally biased region" description="Basic and acidic residues" evidence="3">
    <location>
        <begin position="2234"/>
        <end position="2246"/>
    </location>
</feature>
<proteinExistence type="predicted"/>
<dbReference type="InterPro" id="IPR001374">
    <property type="entry name" value="R3H_dom"/>
</dbReference>
<feature type="region of interest" description="Disordered" evidence="3">
    <location>
        <begin position="1335"/>
        <end position="1360"/>
    </location>
</feature>
<keyword evidence="2" id="KW-0539">Nucleus</keyword>
<dbReference type="PROSITE" id="PS51061">
    <property type="entry name" value="R3H"/>
    <property type="match status" value="1"/>
</dbReference>
<feature type="compositionally biased region" description="Polar residues" evidence="3">
    <location>
        <begin position="1958"/>
        <end position="1968"/>
    </location>
</feature>
<feature type="compositionally biased region" description="Basic and acidic residues" evidence="3">
    <location>
        <begin position="1901"/>
        <end position="1911"/>
    </location>
</feature>
<dbReference type="InterPro" id="IPR032040">
    <property type="entry name" value="ELYS-bb"/>
</dbReference>
<feature type="compositionally biased region" description="Polar residues" evidence="3">
    <location>
        <begin position="1656"/>
        <end position="1672"/>
    </location>
</feature>
<name>A0A182HS96_ANOAR</name>
<dbReference type="GO" id="GO:0005634">
    <property type="term" value="C:nucleus"/>
    <property type="evidence" value="ECO:0007669"/>
    <property type="project" value="UniProtKB-SubCell"/>
</dbReference>
<dbReference type="GO" id="GO:0003676">
    <property type="term" value="F:nucleic acid binding"/>
    <property type="evidence" value="ECO:0007669"/>
    <property type="project" value="UniProtKB-UniRule"/>
</dbReference>
<sequence>MSSDISLELVDVLPYTREQCTAADGSDTQEKCGILERSAIAWYARGSVLEVFNIGSTYKVISHNFHPFTSKSKPCTVQCVEEVDAFGGKLLAVGLRLGIEQSQIVFLTVRGGRELGRIDVQEDVKLLRYIDPNSCSNGLLSKYQGCIAVGTEDGKVILVDTCFKRVKTAFGVEIAMNEPGKRQCHVEFSRADLKQLMQNQEKIQERGLYFGLQLSHPEEASVECILDIVPLKVACIGFADGTVLLWDLVDHSIMHRIAPPTGDCSVAALNYVEPSDDPKACLYLWIFYEHAEEGAFAFLHMIMCEEKYSQQGTFVYDQFLSCSSRLNLTSYDPGSVPLNVQTVTKKVSQEDEPITLSVLSWLGSNGTTTVLVFDLNQWYKAEMPYECDWQQELTHTVVFQLKEGSFHARLNERSLMLFRSIQRPEEHFYPSSLGFDIQNFNGINCSTYRWIGLQNKLLQYLEQDGANAVIQPAALYGMLCRAALLPQFHEPISPSDGIVREQREFVLSLALEYNCHTFLQSCIDLWADGSHLGAEPDQGVSLSTVTDWIWNRSKALKSVGNRMLALLMTEQTGRKLDCRTQDALSQCTRQMKQLAELYKTIMKDCLEFIPENVLERLTKESATISAAAEYQNILQWLLYVGILPEANELDEEERGNDGSQLVPYPYTRLTEFYRQRRRMLDDEKSKAIPDLSTSGKLLFIDNYLEREFDLETVWKAWHEDSPANSRSLYPPSSLQKALRILLIPEAPLERKLVLLLYLFMDVIAAIDDDDERFCIVARQLEKFPRAFNVPIGLIERVRAFWHLDHGNVSETVSEFLSPLSNAIEFPQWHRELAVSVLLRLDAPHLALKVLRAPGAPVAPQLELTTLVQNNLIPEAFSLQRRTPQPDGRQFVWFVEAIMMAGKPATLLEFALNDEEKHVLRSYLRDCPMDASDSLMLGHLLQNFEFVEAVQLVDRLGRKRNVEVQKEILGLYHNALDPMSQQLAYLTYQHGSELEPKLAMGSDPDNPSPASALETLSSSLIRNRADFRVRVLHHSITAIKDAAIRSGLQHERPFLEKPSLGVFQCRPTVRSLNVCYPVRLDPSMNKRRQRDWDASEEDLAKGRIQPQPLLNEEDGFGNARKRRYLGPDRMDTIADGIGRRKITNFDVPVPVIPEFRPMKPKFNFTSASSTALAAGMERAARSDKSTSHSPSIFLTTPPFARKQESKQQQQQNGSEMGDPEEGHDDSYTPPGILKSTQSVQGRDSSPLSHDHHGTVAEAEEKVLRFDLPAGSTTFEDSCVVEDAQHSNDGVMEVATSDAATTNPVVRRDLDLSGISNDDFYSPEVTMEQHSLQQVLAAGGPAGRRSIHRSRSGTPSAGLPVVEGESNIAIIIEDHMEDECGGSSKVDGDEQQEQRDVAMEVDEENSPSKESVFVIYDSDAEQGNGQEEEEEQQEQKDDEIVILDEESNHRELRTGYESQCIDTFPQQQQQQLQVVQEEVAEDVESVADEEHLEQMADQNDLQEDAYDEADDEEVSEESSYEEEDDLDDEEVSDDKDVGGQEDEDSVLEVIDLSDEEEPAEANPDEFVFSSSPSSSSSSSSQGGDGGMPPPGAVVSGNVATERNENEGGDVGNAGDSPGRWHYGELHADSNVENLYAEIVDIEQVGTGQEHEQEELAVASTSPDDIQVPTTSSSTHRTEGGEGLAASEAHGDGEAESSEVEDLSVQQAEETGDVVAARDLSVAGGEQWPDSVASSSSGERAAAVAVAAAAAVPAQPAPATSAAAPSATATASSPAAQTQTATTPEKVFGQPKNAHELEVPAMNLSVKPDEAHGSSRKNSKGEENGLTEDARALNLSAGQQELAAQGAFDPDDGNVSSNQEEEQQDGQQSAVGDGEDGAASSAVQEAHSSDETKPEPMESDEMEVDLRVSDDEAALKPAPTDEGGSVEETKSEKQENEQSAGVVEASKPVAHKTIHQDDQEASTSTPRTNVKTRLMAAMEKSTTLVEQSNTPTRRRSVRATSVAPESTNTPISPLLSRSRRFTSVDNLSGTPEPTLPLTPRRSTRGSSMVKELFAAGLTPQKRARRTSHASNDTGEHPDSLANSPTDSVVEPPEPSERSFASSTASSTRRALRARKSTLPPPATESGAAASSDTQPADVPLLADYSSNRRLTRHQLAVMEKSMETIASGAGTSRRVSVDRRSSRAGSKDTAREAATDAGDSEPESIVSNVSNQSSLRSTRSRASRATTTRSKRGSSTKRNDADEERHADSDSDQSLVYASSQRSAMGLEPISEEGESNTTLTSRKRRGRPPKSAK</sequence>
<dbReference type="EMBL" id="APCN01000256">
    <property type="status" value="NOT_ANNOTATED_CDS"/>
    <property type="molecule type" value="Genomic_DNA"/>
</dbReference>
<dbReference type="PANTHER" id="PTHR21583">
    <property type="entry name" value="ELYS PROTEIN"/>
    <property type="match status" value="1"/>
</dbReference>
<feature type="compositionally biased region" description="Polar residues" evidence="3">
    <location>
        <begin position="2249"/>
        <end position="2260"/>
    </location>
</feature>
<feature type="compositionally biased region" description="Basic and acidic residues" evidence="3">
    <location>
        <begin position="1884"/>
        <end position="1893"/>
    </location>
</feature>
<feature type="compositionally biased region" description="Basic and acidic residues" evidence="3">
    <location>
        <begin position="1804"/>
        <end position="1828"/>
    </location>
</feature>
<feature type="region of interest" description="Disordered" evidence="3">
    <location>
        <begin position="1640"/>
        <end position="2143"/>
    </location>
</feature>
<feature type="compositionally biased region" description="Acidic residues" evidence="3">
    <location>
        <begin position="1476"/>
        <end position="1485"/>
    </location>
</feature>
<feature type="region of interest" description="Disordered" evidence="3">
    <location>
        <begin position="1174"/>
        <end position="1254"/>
    </location>
</feature>
<evidence type="ECO:0000256" key="1">
    <source>
        <dbReference type="ARBA" id="ARBA00004123"/>
    </source>
</evidence>
<accession>A0A182HS96</accession>
<dbReference type="VEuPathDB" id="VectorBase:AARA21_013436"/>
<feature type="compositionally biased region" description="Low complexity" evidence="3">
    <location>
        <begin position="1562"/>
        <end position="1578"/>
    </location>
</feature>
<feature type="compositionally biased region" description="Low complexity" evidence="3">
    <location>
        <begin position="2094"/>
        <end position="2105"/>
    </location>
</feature>
<feature type="region of interest" description="Disordered" evidence="3">
    <location>
        <begin position="1470"/>
        <end position="1623"/>
    </location>
</feature>
<dbReference type="Proteomes" id="UP000075840">
    <property type="component" value="Unassembled WGS sequence"/>
</dbReference>
<feature type="compositionally biased region" description="Low complexity" evidence="3">
    <location>
        <begin position="2024"/>
        <end position="2037"/>
    </location>
</feature>
<comment type="subcellular location">
    <subcellularLocation>
        <location evidence="1">Nucleus</location>
    </subcellularLocation>
</comment>
<feature type="compositionally biased region" description="Acidic residues" evidence="3">
    <location>
        <begin position="1498"/>
        <end position="1561"/>
    </location>
</feature>
<dbReference type="VEuPathDB" id="VectorBase:AARA004152"/>
<keyword evidence="5" id="KW-1185">Reference proteome</keyword>
<organism evidence="4 5">
    <name type="scientific">Anopheles arabiensis</name>
    <name type="common">Mosquito</name>
    <dbReference type="NCBI Taxonomy" id="7173"/>
    <lineage>
        <taxon>Eukaryota</taxon>
        <taxon>Metazoa</taxon>
        <taxon>Ecdysozoa</taxon>
        <taxon>Arthropoda</taxon>
        <taxon>Hexapoda</taxon>
        <taxon>Insecta</taxon>
        <taxon>Pterygota</taxon>
        <taxon>Neoptera</taxon>
        <taxon>Endopterygota</taxon>
        <taxon>Diptera</taxon>
        <taxon>Nematocera</taxon>
        <taxon>Culicoidea</taxon>
        <taxon>Culicidae</taxon>
        <taxon>Anophelinae</taxon>
        <taxon>Anopheles</taxon>
    </lineage>
</organism>
<evidence type="ECO:0000256" key="2">
    <source>
        <dbReference type="ARBA" id="ARBA00023242"/>
    </source>
</evidence>